<sequence length="307" mass="34627">MLSRIALTRTGRLSSFALGGDVNGRVSIALSAIRSVSRTSFLPSTAPVAAAPHAHPVAAKPESDGNDIQRTLGQWDAAHKIYFGPERDTVNFPIKVAPETSPPVRLGFIPEPWFQAFYDKTGVTGPYMFGGGMITYLLSKEIWIVEHGFTHFVAFWIAFYIAARKWFPSLAKYINSQADALEERLWWKPVNSTKAEYKTHIEELEKSIWREDGQKYVFEAKKENVDLQLESVYRQRLAEVHQSVKKRLDYQVDVQNAVRRQQQEHMVQWIVNGVLAGISPQQEKDSLAKCILDLKTIAAKSHSTAPA</sequence>
<keyword evidence="4 9" id="KW-0375">Hydrogen ion transport</keyword>
<keyword evidence="5 9" id="KW-0999">Mitochondrion inner membrane</keyword>
<dbReference type="GO" id="GO:0045259">
    <property type="term" value="C:proton-transporting ATP synthase complex"/>
    <property type="evidence" value="ECO:0007669"/>
    <property type="project" value="UniProtKB-KW"/>
</dbReference>
<reference evidence="10" key="1">
    <citation type="journal article" date="2017" name="Proc. R. Soc. B">
        <title>Punctuated invasion of water, ice, snow and terrestrial ecozones by segmented worms (Oligochaeta: Enchytraeidae: Mesenchytraeus).</title>
        <authorList>
            <person name="Lang S.A."/>
            <person name="Saglam N."/>
            <person name="Kawash J."/>
            <person name="Shain D.H."/>
        </authorList>
    </citation>
    <scope>NUCLEOTIDE SEQUENCE</scope>
</reference>
<evidence type="ECO:0000256" key="4">
    <source>
        <dbReference type="ARBA" id="ARBA00022781"/>
    </source>
</evidence>
<dbReference type="Pfam" id="PF05405">
    <property type="entry name" value="Mt_ATP-synt_B"/>
    <property type="match status" value="1"/>
</dbReference>
<name>A0A286Q4T4_9ANNE</name>
<evidence type="ECO:0000256" key="8">
    <source>
        <dbReference type="ARBA" id="ARBA00023136"/>
    </source>
</evidence>
<keyword evidence="3 9" id="KW-0138">CF(0)</keyword>
<comment type="similarity">
    <text evidence="1 9">Belongs to the eukaryotic ATPase B chain family.</text>
</comment>
<dbReference type="InterPro" id="IPR013837">
    <property type="entry name" value="ATP_synth_F0_suB"/>
</dbReference>
<evidence type="ECO:0000313" key="10">
    <source>
        <dbReference type="EMBL" id="AOR07059.1"/>
    </source>
</evidence>
<keyword evidence="7 9" id="KW-0496">Mitochondrion</keyword>
<protein>
    <recommendedName>
        <fullName evidence="9">ATP synthase subunit b</fullName>
    </recommendedName>
</protein>
<evidence type="ECO:0000256" key="9">
    <source>
        <dbReference type="RuleBase" id="RU368017"/>
    </source>
</evidence>
<keyword evidence="8 9" id="KW-0472">Membrane</keyword>
<dbReference type="GO" id="GO:0005743">
    <property type="term" value="C:mitochondrial inner membrane"/>
    <property type="evidence" value="ECO:0007669"/>
    <property type="project" value="UniProtKB-SubCell"/>
</dbReference>
<accession>A0A286Q4T4</accession>
<evidence type="ECO:0000256" key="2">
    <source>
        <dbReference type="ARBA" id="ARBA00022448"/>
    </source>
</evidence>
<organism evidence="10">
    <name type="scientific">Mesenchytraeus cf. pedatus SL-2017</name>
    <dbReference type="NCBI Taxonomy" id="2052678"/>
    <lineage>
        <taxon>Eukaryota</taxon>
        <taxon>Metazoa</taxon>
        <taxon>Spiralia</taxon>
        <taxon>Lophotrochozoa</taxon>
        <taxon>Annelida</taxon>
        <taxon>Clitellata</taxon>
        <taxon>Oligochaeta</taxon>
        <taxon>Enchytraeida</taxon>
        <taxon>Enchytraeidae</taxon>
        <taxon>Mesenchytraeus</taxon>
    </lineage>
</organism>
<evidence type="ECO:0000256" key="1">
    <source>
        <dbReference type="ARBA" id="ARBA00007479"/>
    </source>
</evidence>
<dbReference type="PANTHER" id="PTHR12733">
    <property type="entry name" value="MITOCHONDRIAL ATP SYNTHASE B CHAIN"/>
    <property type="match status" value="1"/>
</dbReference>
<dbReference type="InterPro" id="IPR008688">
    <property type="entry name" value="ATP_synth_Bsub_B/MI25"/>
</dbReference>
<evidence type="ECO:0000256" key="3">
    <source>
        <dbReference type="ARBA" id="ARBA00022547"/>
    </source>
</evidence>
<dbReference type="SUPFAM" id="SSF161060">
    <property type="entry name" value="ATP synthase B chain-like"/>
    <property type="match status" value="1"/>
</dbReference>
<evidence type="ECO:0000256" key="6">
    <source>
        <dbReference type="ARBA" id="ARBA00023065"/>
    </source>
</evidence>
<proteinExistence type="evidence at transcript level"/>
<keyword evidence="6 9" id="KW-0406">Ion transport</keyword>
<dbReference type="PANTHER" id="PTHR12733:SF3">
    <property type="entry name" value="ATP SYNTHASE F(0) COMPLEX SUBUNIT B1, MITOCHONDRIAL"/>
    <property type="match status" value="1"/>
</dbReference>
<comment type="function">
    <text evidence="9">Subunit b, of the mitochondrial membrane ATP synthase complex (F(1)F(0) ATP synthase or Complex V) that produces ATP from ADP in the presence of a proton gradient across the membrane which is generated by electron transport complexes of the respiratory chain. ATP synthase complex consist of a soluble F(1) head domain - the catalytic core - and a membrane F(1) domain - the membrane proton channel. These two domains are linked by a central stalk rotating inside the F(1) region and a stationary peripheral stalk. During catalysis, ATP synthesis in the catalytic domain of F(1) is coupled via a rotary mechanism of the central stalk subunits to proton translocation. In vivo, can only synthesize ATP although its ATP hydrolase activity can be activated artificially in vitro. Part of the complex F(0) domain. Part of the complex F(0) domain and the peripheric stalk, which acts as a stator to hold the catalytic alpha(3)beta(3) subcomplex and subunit a/ATP6 static relative to the rotary elements.</text>
</comment>
<dbReference type="Gene3D" id="1.20.5.2210">
    <property type="match status" value="1"/>
</dbReference>
<dbReference type="GO" id="GO:0046933">
    <property type="term" value="F:proton-transporting ATP synthase activity, rotational mechanism"/>
    <property type="evidence" value="ECO:0007669"/>
    <property type="project" value="TreeGrafter"/>
</dbReference>
<evidence type="ECO:0000256" key="7">
    <source>
        <dbReference type="ARBA" id="ARBA00023128"/>
    </source>
</evidence>
<comment type="subunit">
    <text evidence="9">F-type ATPases have 2 components, CF(1) - the catalytic core - and CF(0) - the membrane proton channel. CF(1) and CF(0) have multiple subunits.</text>
</comment>
<keyword evidence="2 9" id="KW-0813">Transport</keyword>
<evidence type="ECO:0000256" key="5">
    <source>
        <dbReference type="ARBA" id="ARBA00022792"/>
    </source>
</evidence>
<dbReference type="AlphaFoldDB" id="A0A286Q4T4"/>
<dbReference type="EMBL" id="KU728761">
    <property type="protein sequence ID" value="AOR07059.1"/>
    <property type="molecule type" value="mRNA"/>
</dbReference>
<comment type="subcellular location">
    <subcellularLocation>
        <location evidence="9">Mitochondrion</location>
    </subcellularLocation>
    <subcellularLocation>
        <location evidence="9">Mitochondrion inner membrane</location>
    </subcellularLocation>
</comment>